<evidence type="ECO:0000256" key="1">
    <source>
        <dbReference type="SAM" id="Phobius"/>
    </source>
</evidence>
<feature type="transmembrane region" description="Helical" evidence="1">
    <location>
        <begin position="21"/>
        <end position="49"/>
    </location>
</feature>
<keyword evidence="1" id="KW-0812">Transmembrane</keyword>
<dbReference type="AlphaFoldDB" id="A0A926DS87"/>
<feature type="transmembrane region" description="Helical" evidence="1">
    <location>
        <begin position="180"/>
        <end position="197"/>
    </location>
</feature>
<dbReference type="EMBL" id="JACRSQ010000011">
    <property type="protein sequence ID" value="MBC8543646.1"/>
    <property type="molecule type" value="Genomic_DNA"/>
</dbReference>
<keyword evidence="3" id="KW-1185">Reference proteome</keyword>
<dbReference type="InterPro" id="IPR006938">
    <property type="entry name" value="DUF624"/>
</dbReference>
<comment type="caution">
    <text evidence="2">The sequence shown here is derived from an EMBL/GenBank/DDBJ whole genome shotgun (WGS) entry which is preliminary data.</text>
</comment>
<proteinExistence type="predicted"/>
<feature type="transmembrane region" description="Helical" evidence="1">
    <location>
        <begin position="203"/>
        <end position="221"/>
    </location>
</feature>
<feature type="transmembrane region" description="Helical" evidence="1">
    <location>
        <begin position="98"/>
        <end position="121"/>
    </location>
</feature>
<organism evidence="2 3">
    <name type="scientific">Bianquea renquensis</name>
    <dbReference type="NCBI Taxonomy" id="2763661"/>
    <lineage>
        <taxon>Bacteria</taxon>
        <taxon>Bacillati</taxon>
        <taxon>Bacillota</taxon>
        <taxon>Clostridia</taxon>
        <taxon>Eubacteriales</taxon>
        <taxon>Bianqueaceae</taxon>
        <taxon>Bianquea</taxon>
    </lineage>
</organism>
<dbReference type="Pfam" id="PF04854">
    <property type="entry name" value="DUF624"/>
    <property type="match status" value="1"/>
</dbReference>
<keyword evidence="1" id="KW-1133">Transmembrane helix</keyword>
<evidence type="ECO:0000313" key="2">
    <source>
        <dbReference type="EMBL" id="MBC8543646.1"/>
    </source>
</evidence>
<keyword evidence="1" id="KW-0472">Membrane</keyword>
<feature type="transmembrane region" description="Helical" evidence="1">
    <location>
        <begin position="133"/>
        <end position="159"/>
    </location>
</feature>
<sequence>MAGFFSLDGPFVKYGTLVFDMIYLNVLWLFMGGPLIILLLMSTGLLGVIPPAVGMVLLFLIMLHSGVATTALSYTLGKKQRGTESYTFRDFWHGYKTNYKQAIIVSLILSLLFCLLGWNLYLLTVNAGTFGKMVYVLLPLQLFVALELLFVSIYIYPLLARFEMKTKDLFRYSFFMANKHLLTTILCTALLVGAFALCLLVNLLFAFVVVSVYIYISVALLERVFKNYMPSEDDALEEEEIEGFNLDAERQAIIDQYLGKGKFNPDIDGSEEEYRIVKVNEDGQEEVEEDEYKVVLVNDDGAGTGVEDPDENKSS</sequence>
<protein>
    <submittedName>
        <fullName evidence="2">DUF624 domain-containing protein</fullName>
    </submittedName>
</protein>
<gene>
    <name evidence="2" type="ORF">H8730_08825</name>
</gene>
<evidence type="ECO:0000313" key="3">
    <source>
        <dbReference type="Proteomes" id="UP000657006"/>
    </source>
</evidence>
<name>A0A926DS87_9FIRM</name>
<reference evidence="2" key="1">
    <citation type="submission" date="2020-08" db="EMBL/GenBank/DDBJ databases">
        <title>Genome public.</title>
        <authorList>
            <person name="Liu C."/>
            <person name="Sun Q."/>
        </authorList>
    </citation>
    <scope>NUCLEOTIDE SEQUENCE</scope>
    <source>
        <strain evidence="2">NSJ-32</strain>
    </source>
</reference>
<dbReference type="RefSeq" id="WP_177717456.1">
    <property type="nucleotide sequence ID" value="NZ_JACRSQ010000011.1"/>
</dbReference>
<accession>A0A926DS87</accession>
<feature type="transmembrane region" description="Helical" evidence="1">
    <location>
        <begin position="55"/>
        <end position="77"/>
    </location>
</feature>
<dbReference type="Proteomes" id="UP000657006">
    <property type="component" value="Unassembled WGS sequence"/>
</dbReference>